<comment type="catalytic activity">
    <reaction evidence="12">
        <text>tRNA(Phe) + L-phenylalanine + ATP = L-phenylalanyl-tRNA(Phe) + AMP + diphosphate + H(+)</text>
        <dbReference type="Rhea" id="RHEA:19413"/>
        <dbReference type="Rhea" id="RHEA-COMP:9668"/>
        <dbReference type="Rhea" id="RHEA-COMP:9699"/>
        <dbReference type="ChEBI" id="CHEBI:15378"/>
        <dbReference type="ChEBI" id="CHEBI:30616"/>
        <dbReference type="ChEBI" id="CHEBI:33019"/>
        <dbReference type="ChEBI" id="CHEBI:58095"/>
        <dbReference type="ChEBI" id="CHEBI:78442"/>
        <dbReference type="ChEBI" id="CHEBI:78531"/>
        <dbReference type="ChEBI" id="CHEBI:456215"/>
        <dbReference type="EC" id="6.1.1.20"/>
    </reaction>
</comment>
<keyword evidence="8" id="KW-0809">Transit peptide</keyword>
<dbReference type="InterPro" id="IPR045864">
    <property type="entry name" value="aa-tRNA-synth_II/BPL/LPL"/>
</dbReference>
<evidence type="ECO:0000256" key="10">
    <source>
        <dbReference type="ARBA" id="ARBA00023146"/>
    </source>
</evidence>
<evidence type="ECO:0000259" key="13">
    <source>
        <dbReference type="PROSITE" id="PS51447"/>
    </source>
</evidence>
<evidence type="ECO:0000256" key="2">
    <source>
        <dbReference type="ARBA" id="ARBA00008226"/>
    </source>
</evidence>
<dbReference type="Gene3D" id="3.30.70.380">
    <property type="entry name" value="Ferrodoxin-fold anticodon-binding domain"/>
    <property type="match status" value="1"/>
</dbReference>
<dbReference type="GO" id="GO:0006432">
    <property type="term" value="P:phenylalanyl-tRNA aminoacylation"/>
    <property type="evidence" value="ECO:0007669"/>
    <property type="project" value="TreeGrafter"/>
</dbReference>
<dbReference type="Gene3D" id="3.30.930.10">
    <property type="entry name" value="Bira Bifunctional Protein, Domain 2"/>
    <property type="match status" value="1"/>
</dbReference>
<evidence type="ECO:0000256" key="7">
    <source>
        <dbReference type="ARBA" id="ARBA00022917"/>
    </source>
</evidence>
<dbReference type="GO" id="GO:0005759">
    <property type="term" value="C:mitochondrial matrix"/>
    <property type="evidence" value="ECO:0007669"/>
    <property type="project" value="UniProtKB-SubCell"/>
</dbReference>
<reference evidence="14" key="1">
    <citation type="submission" date="2020-11" db="EMBL/GenBank/DDBJ databases">
        <authorList>
            <person name="Tran Van P."/>
        </authorList>
    </citation>
    <scope>NUCLEOTIDE SEQUENCE</scope>
</reference>
<evidence type="ECO:0000256" key="12">
    <source>
        <dbReference type="ARBA" id="ARBA00049255"/>
    </source>
</evidence>
<feature type="domain" description="FDX-ACB" evidence="13">
    <location>
        <begin position="328"/>
        <end position="424"/>
    </location>
</feature>
<dbReference type="PANTHER" id="PTHR11538">
    <property type="entry name" value="PHENYLALANYL-TRNA SYNTHETASE"/>
    <property type="match status" value="1"/>
</dbReference>
<accession>A0A7R9GRD6</accession>
<name>A0A7R9GRD6_TIMCR</name>
<dbReference type="GO" id="GO:0000049">
    <property type="term" value="F:tRNA binding"/>
    <property type="evidence" value="ECO:0007669"/>
    <property type="project" value="InterPro"/>
</dbReference>
<dbReference type="FunFam" id="3.30.70.380:FF:000002">
    <property type="entry name" value="phenylalanine--tRNA ligase, mitochondrial"/>
    <property type="match status" value="1"/>
</dbReference>
<dbReference type="PROSITE" id="PS51447">
    <property type="entry name" value="FDX_ACB"/>
    <property type="match status" value="1"/>
</dbReference>
<dbReference type="SUPFAM" id="SSF55681">
    <property type="entry name" value="Class II aaRS and biotin synthetases"/>
    <property type="match status" value="1"/>
</dbReference>
<keyword evidence="6" id="KW-0067">ATP-binding</keyword>
<gene>
    <name evidence="14" type="ORF">TCEB3V08_LOCUS1358</name>
</gene>
<evidence type="ECO:0000313" key="14">
    <source>
        <dbReference type="EMBL" id="CAD7393386.1"/>
    </source>
</evidence>
<dbReference type="Pfam" id="PF01409">
    <property type="entry name" value="tRNA-synt_2d"/>
    <property type="match status" value="3"/>
</dbReference>
<evidence type="ECO:0000256" key="1">
    <source>
        <dbReference type="ARBA" id="ARBA00004305"/>
    </source>
</evidence>
<dbReference type="AlphaFoldDB" id="A0A7R9GRD6"/>
<evidence type="ECO:0000256" key="3">
    <source>
        <dbReference type="ARBA" id="ARBA00012814"/>
    </source>
</evidence>
<proteinExistence type="inferred from homology"/>
<comment type="subcellular location">
    <subcellularLocation>
        <location evidence="1">Mitochondrion matrix</location>
    </subcellularLocation>
</comment>
<dbReference type="GO" id="GO:0005524">
    <property type="term" value="F:ATP binding"/>
    <property type="evidence" value="ECO:0007669"/>
    <property type="project" value="UniProtKB-KW"/>
</dbReference>
<sequence>MTRSVLYWWARRCAGDRKVKRNFDSLITPATHPSRDKSDCYYINHKYLLRGHTTAHQSELINMGLNNFLVVGDVYRRDEIDNSHYPVFHQADAVRICTQEEVFRHVPNGEALQVFEKSGMRTEDKQQEHTLEATKLMETELKSTLLCLAQSLFGQGLVHRWVATTFPFTHPSWELEVLHKGKWVELLGCGIMEHAILHTGTDRGLIDLNYKLSHALPRTQFALLPHMLSASILSPDLCHGNKPARATSLPDEICAPPPLITQLWLLLLPVSAGASDRIGWAFGVGLERIAMILYDIPDIRLFWSTDSGFLCQFNNKTASDVIKYKAVSIYPQCINDISFWLPEDRLYSPNDFYDLVRNIAGDIVEQISLVDEFVHPKTQRISHCYKLVYRHMEKTLTQEEVNIVHRLIEQAVDKELHGIPQLTRLSKATTLPTHRGTVNIGLAWGPRFAPRLESCAAPKKRIRTICVNWMCAVGSVR</sequence>
<dbReference type="EC" id="6.1.1.20" evidence="3"/>
<evidence type="ECO:0000256" key="11">
    <source>
        <dbReference type="ARBA" id="ARBA00031194"/>
    </source>
</evidence>
<evidence type="ECO:0000256" key="5">
    <source>
        <dbReference type="ARBA" id="ARBA00022741"/>
    </source>
</evidence>
<dbReference type="SMART" id="SM00896">
    <property type="entry name" value="FDX-ACB"/>
    <property type="match status" value="1"/>
</dbReference>
<evidence type="ECO:0000256" key="9">
    <source>
        <dbReference type="ARBA" id="ARBA00023128"/>
    </source>
</evidence>
<dbReference type="SUPFAM" id="SSF54991">
    <property type="entry name" value="Anticodon-binding domain of PheRS"/>
    <property type="match status" value="1"/>
</dbReference>
<dbReference type="PANTHER" id="PTHR11538:SF41">
    <property type="entry name" value="PHENYLALANINE--TRNA LIGASE, MITOCHONDRIAL"/>
    <property type="match status" value="1"/>
</dbReference>
<evidence type="ECO:0000256" key="6">
    <source>
        <dbReference type="ARBA" id="ARBA00022840"/>
    </source>
</evidence>
<dbReference type="InterPro" id="IPR036690">
    <property type="entry name" value="Fdx_antiC-bd_sf"/>
</dbReference>
<evidence type="ECO:0000256" key="4">
    <source>
        <dbReference type="ARBA" id="ARBA00022598"/>
    </source>
</evidence>
<keyword evidence="10" id="KW-0030">Aminoacyl-tRNA synthetase</keyword>
<organism evidence="14">
    <name type="scientific">Timema cristinae</name>
    <name type="common">Walking stick</name>
    <dbReference type="NCBI Taxonomy" id="61476"/>
    <lineage>
        <taxon>Eukaryota</taxon>
        <taxon>Metazoa</taxon>
        <taxon>Ecdysozoa</taxon>
        <taxon>Arthropoda</taxon>
        <taxon>Hexapoda</taxon>
        <taxon>Insecta</taxon>
        <taxon>Pterygota</taxon>
        <taxon>Neoptera</taxon>
        <taxon>Polyneoptera</taxon>
        <taxon>Phasmatodea</taxon>
        <taxon>Timematodea</taxon>
        <taxon>Timematoidea</taxon>
        <taxon>Timematidae</taxon>
        <taxon>Timema</taxon>
    </lineage>
</organism>
<evidence type="ECO:0000256" key="8">
    <source>
        <dbReference type="ARBA" id="ARBA00022946"/>
    </source>
</evidence>
<dbReference type="GO" id="GO:0004826">
    <property type="term" value="F:phenylalanine-tRNA ligase activity"/>
    <property type="evidence" value="ECO:0007669"/>
    <property type="project" value="UniProtKB-EC"/>
</dbReference>
<protein>
    <recommendedName>
        <fullName evidence="3">phenylalanine--tRNA ligase</fullName>
        <ecNumber evidence="3">6.1.1.20</ecNumber>
    </recommendedName>
    <alternativeName>
        <fullName evidence="11">Phenylalanyl-tRNA synthetase</fullName>
    </alternativeName>
</protein>
<keyword evidence="7" id="KW-0648">Protein biosynthesis</keyword>
<dbReference type="InterPro" id="IPR005121">
    <property type="entry name" value="Fdx_antiC-bd"/>
</dbReference>
<dbReference type="EMBL" id="OC316707">
    <property type="protein sequence ID" value="CAD7393386.1"/>
    <property type="molecule type" value="Genomic_DNA"/>
</dbReference>
<comment type="similarity">
    <text evidence="2">Belongs to the class-II aminoacyl-tRNA synthetase family.</text>
</comment>
<keyword evidence="4" id="KW-0436">Ligase</keyword>
<dbReference type="InterPro" id="IPR002319">
    <property type="entry name" value="Phenylalanyl-tRNA_Synthase"/>
</dbReference>
<keyword evidence="5" id="KW-0547">Nucleotide-binding</keyword>
<dbReference type="Pfam" id="PF03147">
    <property type="entry name" value="FDX-ACB"/>
    <property type="match status" value="1"/>
</dbReference>
<keyword evidence="9" id="KW-0496">Mitochondrion</keyword>